<sequence>MQLNSLYPVLATDDVAGTAEFYRIHFGFETSFEADWYVSLRLGAWELAILQAGHATIPGDRPAATASGILLNVEVDDVDAVHDRLVAAGLTAALPLRSEEFGQRHAVFVAPDGVLLDIITPIAPSGAFAEQFSEEALREARDGAA</sequence>
<dbReference type="Gene3D" id="3.30.720.110">
    <property type="match status" value="1"/>
</dbReference>
<dbReference type="AlphaFoldDB" id="A0AA87URF3"/>
<reference evidence="2 3" key="1">
    <citation type="submission" date="2019-07" db="EMBL/GenBank/DDBJ databases">
        <title>Whole genome shotgun sequence of Agrococcus baldri NBRC 103055.</title>
        <authorList>
            <person name="Hosoyama A."/>
            <person name="Uohara A."/>
            <person name="Ohji S."/>
            <person name="Ichikawa N."/>
        </authorList>
    </citation>
    <scope>NUCLEOTIDE SEQUENCE [LARGE SCALE GENOMIC DNA]</scope>
    <source>
        <strain evidence="2 3">NBRC 103055</strain>
    </source>
</reference>
<evidence type="ECO:0000313" key="3">
    <source>
        <dbReference type="Proteomes" id="UP000321749"/>
    </source>
</evidence>
<dbReference type="InterPro" id="IPR037523">
    <property type="entry name" value="VOC_core"/>
</dbReference>
<dbReference type="SUPFAM" id="SSF54593">
    <property type="entry name" value="Glyoxalase/Bleomycin resistance protein/Dihydroxybiphenyl dioxygenase"/>
    <property type="match status" value="1"/>
</dbReference>
<name>A0AA87URF3_9MICO</name>
<dbReference type="InterPro" id="IPR004360">
    <property type="entry name" value="Glyas_Fos-R_dOase_dom"/>
</dbReference>
<dbReference type="InterPro" id="IPR029068">
    <property type="entry name" value="Glyas_Bleomycin-R_OHBP_Dase"/>
</dbReference>
<keyword evidence="3" id="KW-1185">Reference proteome</keyword>
<protein>
    <submittedName>
        <fullName evidence="2">Glyoxalase</fullName>
    </submittedName>
</protein>
<organism evidence="2 3">
    <name type="scientific">Agrococcus baldri</name>
    <dbReference type="NCBI Taxonomy" id="153730"/>
    <lineage>
        <taxon>Bacteria</taxon>
        <taxon>Bacillati</taxon>
        <taxon>Actinomycetota</taxon>
        <taxon>Actinomycetes</taxon>
        <taxon>Micrococcales</taxon>
        <taxon>Microbacteriaceae</taxon>
        <taxon>Agrococcus</taxon>
    </lineage>
</organism>
<dbReference type="Proteomes" id="UP000321749">
    <property type="component" value="Unassembled WGS sequence"/>
</dbReference>
<feature type="domain" description="VOC" evidence="1">
    <location>
        <begin position="2"/>
        <end position="121"/>
    </location>
</feature>
<dbReference type="PROSITE" id="PS51819">
    <property type="entry name" value="VOC"/>
    <property type="match status" value="1"/>
</dbReference>
<evidence type="ECO:0000259" key="1">
    <source>
        <dbReference type="PROSITE" id="PS51819"/>
    </source>
</evidence>
<evidence type="ECO:0000313" key="2">
    <source>
        <dbReference type="EMBL" id="GEK79425.1"/>
    </source>
</evidence>
<dbReference type="Pfam" id="PF00903">
    <property type="entry name" value="Glyoxalase"/>
    <property type="match status" value="1"/>
</dbReference>
<dbReference type="EMBL" id="BJUU01000003">
    <property type="protein sequence ID" value="GEK79425.1"/>
    <property type="molecule type" value="Genomic_DNA"/>
</dbReference>
<dbReference type="RefSeq" id="WP_146792803.1">
    <property type="nucleotide sequence ID" value="NZ_BJUU01000003.1"/>
</dbReference>
<gene>
    <name evidence="2" type="ORF">ABA31_07760</name>
</gene>
<dbReference type="Gene3D" id="3.30.720.120">
    <property type="match status" value="1"/>
</dbReference>
<accession>A0AA87URF3</accession>
<comment type="caution">
    <text evidence="2">The sequence shown here is derived from an EMBL/GenBank/DDBJ whole genome shotgun (WGS) entry which is preliminary data.</text>
</comment>
<proteinExistence type="predicted"/>